<dbReference type="Gene3D" id="3.50.50.60">
    <property type="entry name" value="FAD/NAD(P)-binding domain"/>
    <property type="match status" value="1"/>
</dbReference>
<sequence length="349" mass="39446">MIIYDTIIIGGGQAGLSVAYFLRRSSLEYLILDNQKKPGGAWLETWESLQLFSPTQFSSISGWQMPKSKGEYPTKKEFIDYLNAYQERYDFPVQRNTAVIQVEKESGIFKIVTNRGVFHAKTVVSTTGTAKNPFVPNYPNQSDFEGTQLHSVEYRNPMIFNGKKVLVVGGGNSGAQILSEVSKVAEAKWVTLEPPQFMPEDIDGRYLFNQANSSYLDNNTQNFEEEVSLSDIVQVESVKEGLKRGIYKAVRPFHSFYKHGVIWQNGEKEVFHAVIWCTGFRANLQHLEALNIIEDNRVKTKNTRSLKEPNLWLVGYGKWTGFASATIYGVGKTARATANEIRAHFKTES</sequence>
<proteinExistence type="predicted"/>
<keyword evidence="3" id="KW-1185">Reference proteome</keyword>
<comment type="caution">
    <text evidence="2">The sequence shown here is derived from an EMBL/GenBank/DDBJ whole genome shotgun (WGS) entry which is preliminary data.</text>
</comment>
<dbReference type="PRINTS" id="PR00469">
    <property type="entry name" value="PNDRDTASEII"/>
</dbReference>
<reference evidence="3" key="1">
    <citation type="journal article" date="2019" name="Int. J. Syst. Evol. Microbiol.">
        <title>The Global Catalogue of Microorganisms (GCM) 10K type strain sequencing project: providing services to taxonomists for standard genome sequencing and annotation.</title>
        <authorList>
            <consortium name="The Broad Institute Genomics Platform"/>
            <consortium name="The Broad Institute Genome Sequencing Center for Infectious Disease"/>
            <person name="Wu L."/>
            <person name="Ma J."/>
        </authorList>
    </citation>
    <scope>NUCLEOTIDE SEQUENCE [LARGE SCALE GENOMIC DNA]</scope>
    <source>
        <strain evidence="3">KCTC 52924</strain>
    </source>
</reference>
<dbReference type="PANTHER" id="PTHR43539">
    <property type="entry name" value="FLAVIN-BINDING MONOOXYGENASE-LIKE PROTEIN (AFU_ORTHOLOGUE AFUA_4G09220)"/>
    <property type="match status" value="1"/>
</dbReference>
<dbReference type="EMBL" id="JBHUOK010000030">
    <property type="protein sequence ID" value="MFD2790244.1"/>
    <property type="molecule type" value="Genomic_DNA"/>
</dbReference>
<dbReference type="GO" id="GO:0004497">
    <property type="term" value="F:monooxygenase activity"/>
    <property type="evidence" value="ECO:0007669"/>
    <property type="project" value="UniProtKB-KW"/>
</dbReference>
<evidence type="ECO:0000256" key="1">
    <source>
        <dbReference type="ARBA" id="ARBA00023002"/>
    </source>
</evidence>
<accession>A0ABW5VH60</accession>
<dbReference type="PRINTS" id="PR00368">
    <property type="entry name" value="FADPNR"/>
</dbReference>
<dbReference type="InterPro" id="IPR036188">
    <property type="entry name" value="FAD/NAD-bd_sf"/>
</dbReference>
<dbReference type="Proteomes" id="UP001597532">
    <property type="component" value="Unassembled WGS sequence"/>
</dbReference>
<dbReference type="Pfam" id="PF13738">
    <property type="entry name" value="Pyr_redox_3"/>
    <property type="match status" value="1"/>
</dbReference>
<evidence type="ECO:0000313" key="2">
    <source>
        <dbReference type="EMBL" id="MFD2790244.1"/>
    </source>
</evidence>
<dbReference type="RefSeq" id="WP_251805738.1">
    <property type="nucleotide sequence ID" value="NZ_CP166679.1"/>
</dbReference>
<dbReference type="PANTHER" id="PTHR43539:SF78">
    <property type="entry name" value="FLAVIN-CONTAINING MONOOXYGENASE"/>
    <property type="match status" value="1"/>
</dbReference>
<organism evidence="2 3">
    <name type="scientific">Arenibacter antarcticus</name>
    <dbReference type="NCBI Taxonomy" id="2040469"/>
    <lineage>
        <taxon>Bacteria</taxon>
        <taxon>Pseudomonadati</taxon>
        <taxon>Bacteroidota</taxon>
        <taxon>Flavobacteriia</taxon>
        <taxon>Flavobacteriales</taxon>
        <taxon>Flavobacteriaceae</taxon>
        <taxon>Arenibacter</taxon>
    </lineage>
</organism>
<name>A0ABW5VH60_9FLAO</name>
<protein>
    <submittedName>
        <fullName evidence="2">ArsO family NAD(P)H-dependent flavin-containing monooxygenase</fullName>
    </submittedName>
</protein>
<evidence type="ECO:0000313" key="3">
    <source>
        <dbReference type="Proteomes" id="UP001597532"/>
    </source>
</evidence>
<gene>
    <name evidence="2" type="ORF">ACFS1K_10750</name>
</gene>
<dbReference type="SUPFAM" id="SSF51905">
    <property type="entry name" value="FAD/NAD(P)-binding domain"/>
    <property type="match status" value="2"/>
</dbReference>
<dbReference type="InterPro" id="IPR050982">
    <property type="entry name" value="Auxin_biosynth/cation_transpt"/>
</dbReference>
<keyword evidence="2" id="KW-0503">Monooxygenase</keyword>
<dbReference type="NCBIfam" id="NF040505">
    <property type="entry name" value="ArsO_flavin_mono"/>
    <property type="match status" value="1"/>
</dbReference>
<keyword evidence="1" id="KW-0560">Oxidoreductase</keyword>